<accession>A0A5C8JJF1</accession>
<feature type="chain" id="PRO_5022698248" evidence="1">
    <location>
        <begin position="28"/>
        <end position="197"/>
    </location>
</feature>
<feature type="domain" description="Lipid/polyisoprenoid-binding YceI-like" evidence="2">
    <location>
        <begin position="30"/>
        <end position="191"/>
    </location>
</feature>
<gene>
    <name evidence="3" type="ORF">FVR03_15230</name>
</gene>
<dbReference type="SUPFAM" id="SSF101874">
    <property type="entry name" value="YceI-like"/>
    <property type="match status" value="1"/>
</dbReference>
<keyword evidence="1" id="KW-0732">Signal</keyword>
<protein>
    <submittedName>
        <fullName evidence="3">YceI family protein</fullName>
    </submittedName>
</protein>
<dbReference type="InterPro" id="IPR007372">
    <property type="entry name" value="Lipid/polyisoprenoid-bd_YceI"/>
</dbReference>
<name>A0A5C8JJF1_9BACT</name>
<organism evidence="3 4">
    <name type="scientific">Pontibacter qinzhouensis</name>
    <dbReference type="NCBI Taxonomy" id="2603253"/>
    <lineage>
        <taxon>Bacteria</taxon>
        <taxon>Pseudomonadati</taxon>
        <taxon>Bacteroidota</taxon>
        <taxon>Cytophagia</taxon>
        <taxon>Cytophagales</taxon>
        <taxon>Hymenobacteraceae</taxon>
        <taxon>Pontibacter</taxon>
    </lineage>
</organism>
<dbReference type="SMART" id="SM00867">
    <property type="entry name" value="YceI"/>
    <property type="match status" value="1"/>
</dbReference>
<dbReference type="Pfam" id="PF04264">
    <property type="entry name" value="YceI"/>
    <property type="match status" value="1"/>
</dbReference>
<feature type="signal peptide" evidence="1">
    <location>
        <begin position="1"/>
        <end position="27"/>
    </location>
</feature>
<dbReference type="PANTHER" id="PTHR34406:SF1">
    <property type="entry name" value="PROTEIN YCEI"/>
    <property type="match status" value="1"/>
</dbReference>
<dbReference type="Gene3D" id="2.40.128.110">
    <property type="entry name" value="Lipid/polyisoprenoid-binding, YceI-like"/>
    <property type="match status" value="1"/>
</dbReference>
<proteinExistence type="predicted"/>
<dbReference type="Proteomes" id="UP000321926">
    <property type="component" value="Unassembled WGS sequence"/>
</dbReference>
<dbReference type="EMBL" id="VRTY01000060">
    <property type="protein sequence ID" value="TXK37481.1"/>
    <property type="molecule type" value="Genomic_DNA"/>
</dbReference>
<dbReference type="InterPro" id="IPR036761">
    <property type="entry name" value="TTHA0802/YceI-like_sf"/>
</dbReference>
<sequence>MNTSKTIKLISFLSLFLGLSFANVLHAQAPYKLAAKPEIKVTGGSTLHDWEMASAQAQGKAEITIEGTTLKAISAGSVTMKSESLKSGKDKMDGIAYESLKTKKHPDIQFTLTSYKNLDGKKGQATGNLTIAGTTKAVTFTVDSVVKGGVVTLTGETPIKFTDFNLTPPTALLGTIKTTNDLKLHFKVNFQQVNPSI</sequence>
<evidence type="ECO:0000313" key="4">
    <source>
        <dbReference type="Proteomes" id="UP000321926"/>
    </source>
</evidence>
<dbReference type="AlphaFoldDB" id="A0A5C8JJF1"/>
<dbReference type="PANTHER" id="PTHR34406">
    <property type="entry name" value="PROTEIN YCEI"/>
    <property type="match status" value="1"/>
</dbReference>
<dbReference type="OrthoDB" id="9794147at2"/>
<reference evidence="3 4" key="1">
    <citation type="submission" date="2019-08" db="EMBL/GenBank/DDBJ databases">
        <authorList>
            <person name="Shi S."/>
        </authorList>
    </citation>
    <scope>NUCLEOTIDE SEQUENCE [LARGE SCALE GENOMIC DNA]</scope>
    <source>
        <strain evidence="3 4">GY10130</strain>
    </source>
</reference>
<dbReference type="RefSeq" id="WP_147922620.1">
    <property type="nucleotide sequence ID" value="NZ_VRTY01000060.1"/>
</dbReference>
<keyword evidence="4" id="KW-1185">Reference proteome</keyword>
<comment type="caution">
    <text evidence="3">The sequence shown here is derived from an EMBL/GenBank/DDBJ whole genome shotgun (WGS) entry which is preliminary data.</text>
</comment>
<evidence type="ECO:0000313" key="3">
    <source>
        <dbReference type="EMBL" id="TXK37481.1"/>
    </source>
</evidence>
<evidence type="ECO:0000259" key="2">
    <source>
        <dbReference type="SMART" id="SM00867"/>
    </source>
</evidence>
<evidence type="ECO:0000256" key="1">
    <source>
        <dbReference type="SAM" id="SignalP"/>
    </source>
</evidence>